<dbReference type="AlphaFoldDB" id="A0A2Z2K8P7"/>
<protein>
    <submittedName>
        <fullName evidence="1">Uncharacterized protein</fullName>
    </submittedName>
</protein>
<keyword evidence="2" id="KW-1185">Reference proteome</keyword>
<dbReference type="RefSeq" id="WP_087915733.1">
    <property type="nucleotide sequence ID" value="NZ_CP021780.1"/>
</dbReference>
<evidence type="ECO:0000313" key="1">
    <source>
        <dbReference type="EMBL" id="ASA21724.1"/>
    </source>
</evidence>
<dbReference type="EMBL" id="CP021780">
    <property type="protein sequence ID" value="ASA21724.1"/>
    <property type="molecule type" value="Genomic_DNA"/>
</dbReference>
<reference evidence="1 2" key="1">
    <citation type="submission" date="2017-06" db="EMBL/GenBank/DDBJ databases">
        <title>Complete genome sequence of Paenibacillus donghaensis KCTC 13049T isolated from East Sea sediment, South Korea.</title>
        <authorList>
            <person name="Jung B.K."/>
            <person name="Hong S.-J."/>
            <person name="Shin J.-H."/>
        </authorList>
    </citation>
    <scope>NUCLEOTIDE SEQUENCE [LARGE SCALE GENOMIC DNA]</scope>
    <source>
        <strain evidence="1 2">KCTC 13049</strain>
    </source>
</reference>
<name>A0A2Z2K8P7_9BACL</name>
<dbReference type="Pfam" id="PF24741">
    <property type="entry name" value="AlkZ-rel"/>
    <property type="match status" value="1"/>
</dbReference>
<accession>A0A2Z2K8P7</accession>
<dbReference type="InterPro" id="IPR056298">
    <property type="entry name" value="AlkZ-rel"/>
</dbReference>
<gene>
    <name evidence="1" type="ORF">B9T62_13660</name>
</gene>
<dbReference type="OrthoDB" id="1067148at2"/>
<dbReference type="KEGG" id="pdh:B9T62_13660"/>
<dbReference type="Proteomes" id="UP000249890">
    <property type="component" value="Chromosome"/>
</dbReference>
<sequence>MDHLDIPEVVTTYEEAAEVVARMGMLPLAPLIPQHPSLNGLTKPENWHTGTELDPWSWRARFPGDGLAGYGKFMKKKALLVSKAWFPAYVAAAGSLRSLEERYDSGLCSKEALILLQIIRANEGIETRRLRTEAGMKAPEQKRSFDNAVIELQGSLDIVISGVKQRVNELGEASGWNSTSFETTGHWMEASGISPFAGERGEAITWLHEQMAAAGWSPAAAAWIDKALSW</sequence>
<evidence type="ECO:0000313" key="2">
    <source>
        <dbReference type="Proteomes" id="UP000249890"/>
    </source>
</evidence>
<organism evidence="1 2">
    <name type="scientific">Paenibacillus donghaensis</name>
    <dbReference type="NCBI Taxonomy" id="414771"/>
    <lineage>
        <taxon>Bacteria</taxon>
        <taxon>Bacillati</taxon>
        <taxon>Bacillota</taxon>
        <taxon>Bacilli</taxon>
        <taxon>Bacillales</taxon>
        <taxon>Paenibacillaceae</taxon>
        <taxon>Paenibacillus</taxon>
    </lineage>
</organism>
<proteinExistence type="predicted"/>